<dbReference type="PROSITE" id="PS50868">
    <property type="entry name" value="POST_SET"/>
    <property type="match status" value="1"/>
</dbReference>
<dbReference type="OrthoDB" id="5984008at2759"/>
<evidence type="ECO:0000256" key="1">
    <source>
        <dbReference type="ARBA" id="ARBA00022603"/>
    </source>
</evidence>
<keyword evidence="1" id="KW-0489">Methyltransferase</keyword>
<organism evidence="4 5">
    <name type="scientific">Exophiala xenobiotica</name>
    <dbReference type="NCBI Taxonomy" id="348802"/>
    <lineage>
        <taxon>Eukaryota</taxon>
        <taxon>Fungi</taxon>
        <taxon>Dikarya</taxon>
        <taxon>Ascomycota</taxon>
        <taxon>Pezizomycotina</taxon>
        <taxon>Eurotiomycetes</taxon>
        <taxon>Chaetothyriomycetidae</taxon>
        <taxon>Chaetothyriales</taxon>
        <taxon>Herpotrichiellaceae</taxon>
        <taxon>Exophiala</taxon>
    </lineage>
</organism>
<evidence type="ECO:0000313" key="4">
    <source>
        <dbReference type="EMBL" id="KIW55984.1"/>
    </source>
</evidence>
<dbReference type="SUPFAM" id="SSF82199">
    <property type="entry name" value="SET domain"/>
    <property type="match status" value="1"/>
</dbReference>
<sequence length="189" mass="20599">MAHADADAAPAPTHPSVIRVVRESGFHASYSVSVVSLPAGALFARLASPPLTFAPAKRWSTVQVSETQHIELNSDFLYINHSCEPSLEFHVVPDSEEPVIEIRVATRLDKDGNPTRGLSTGDELTFFYPSTEWEMEQPFQCGCGTASCKGVISGAKDMTPEQLRGYFLNAHIEDLRSVPRGEKEKAIGA</sequence>
<dbReference type="InterPro" id="IPR003616">
    <property type="entry name" value="Post-SET_dom"/>
</dbReference>
<proteinExistence type="predicted"/>
<dbReference type="GO" id="GO:0032259">
    <property type="term" value="P:methylation"/>
    <property type="evidence" value="ECO:0007669"/>
    <property type="project" value="UniProtKB-KW"/>
</dbReference>
<evidence type="ECO:0000259" key="3">
    <source>
        <dbReference type="PROSITE" id="PS50868"/>
    </source>
</evidence>
<gene>
    <name evidence="4" type="ORF">PV05_04687</name>
</gene>
<name>A0A0D2F7G3_9EURO</name>
<dbReference type="InterPro" id="IPR053201">
    <property type="entry name" value="Flavunoidine_N-MTase"/>
</dbReference>
<evidence type="ECO:0000313" key="5">
    <source>
        <dbReference type="Proteomes" id="UP000054342"/>
    </source>
</evidence>
<dbReference type="HOGENOM" id="CLU_073382_3_0_1"/>
<dbReference type="PANTHER" id="PTHR12350">
    <property type="entry name" value="HISTONE-LYSINE N-METHYLTRANSFERASE-RELATED"/>
    <property type="match status" value="1"/>
</dbReference>
<accession>A0A0D2F7G3</accession>
<dbReference type="GO" id="GO:0008168">
    <property type="term" value="F:methyltransferase activity"/>
    <property type="evidence" value="ECO:0007669"/>
    <property type="project" value="UniProtKB-KW"/>
</dbReference>
<protein>
    <recommendedName>
        <fullName evidence="3">Post-SET domain-containing protein</fullName>
    </recommendedName>
</protein>
<dbReference type="CDD" id="cd08161">
    <property type="entry name" value="SET"/>
    <property type="match status" value="1"/>
</dbReference>
<dbReference type="AlphaFoldDB" id="A0A0D2F7G3"/>
<dbReference type="GeneID" id="25326595"/>
<dbReference type="InterPro" id="IPR046341">
    <property type="entry name" value="SET_dom_sf"/>
</dbReference>
<dbReference type="Proteomes" id="UP000054342">
    <property type="component" value="Unassembled WGS sequence"/>
</dbReference>
<dbReference type="EMBL" id="KN847319">
    <property type="protein sequence ID" value="KIW55984.1"/>
    <property type="molecule type" value="Genomic_DNA"/>
</dbReference>
<dbReference type="PANTHER" id="PTHR12350:SF19">
    <property type="entry name" value="SET DOMAIN-CONTAINING PROTEIN"/>
    <property type="match status" value="1"/>
</dbReference>
<dbReference type="STRING" id="348802.A0A0D2F7G3"/>
<feature type="domain" description="Post-SET" evidence="3">
    <location>
        <begin position="137"/>
        <end position="153"/>
    </location>
</feature>
<dbReference type="RefSeq" id="XP_013316568.1">
    <property type="nucleotide sequence ID" value="XM_013461114.1"/>
</dbReference>
<evidence type="ECO:0000256" key="2">
    <source>
        <dbReference type="ARBA" id="ARBA00022679"/>
    </source>
</evidence>
<dbReference type="Gene3D" id="2.170.270.10">
    <property type="entry name" value="SET domain"/>
    <property type="match status" value="1"/>
</dbReference>
<keyword evidence="5" id="KW-1185">Reference proteome</keyword>
<keyword evidence="2" id="KW-0808">Transferase</keyword>
<reference evidence="4 5" key="1">
    <citation type="submission" date="2015-01" db="EMBL/GenBank/DDBJ databases">
        <title>The Genome Sequence of Exophiala xenobiotica CBS118157.</title>
        <authorList>
            <consortium name="The Broad Institute Genomics Platform"/>
            <person name="Cuomo C."/>
            <person name="de Hoog S."/>
            <person name="Gorbushina A."/>
            <person name="Stielow B."/>
            <person name="Teixiera M."/>
            <person name="Abouelleil A."/>
            <person name="Chapman S.B."/>
            <person name="Priest M."/>
            <person name="Young S.K."/>
            <person name="Wortman J."/>
            <person name="Nusbaum C."/>
            <person name="Birren B."/>
        </authorList>
    </citation>
    <scope>NUCLEOTIDE SEQUENCE [LARGE SCALE GENOMIC DNA]</scope>
    <source>
        <strain evidence="4 5">CBS 118157</strain>
    </source>
</reference>